<sequence>MSSLNEIFVKLRLTRQDLNNLSTSQLRNIFLDLTVKEISLLCIVSKKFNAICEDESFWREKVLDNYGVENKYGSTWRITAKSMDEKNMINLNNRWIDGRTYKQILNEALQMEYIPEFFVDLQEKYLLPYVDNSEGYLWDLMYDENIDYDYFNLDIEADTEDRLQKIANKVLGRDYTEEELNDIFFIKSREMKVIYQTGVAYEIDHSIDPIILVMKYSYMSEDTLGPIHADDVFPL</sequence>
<name>A0A481ZDF8_9VIRU</name>
<feature type="domain" description="F-box" evidence="1">
    <location>
        <begin position="15"/>
        <end position="61"/>
    </location>
</feature>
<reference evidence="2" key="1">
    <citation type="journal article" date="2019" name="MBio">
        <title>Virus Genomes from Deep Sea Sediments Expand the Ocean Megavirome and Support Independent Origins of Viral Gigantism.</title>
        <authorList>
            <person name="Backstrom D."/>
            <person name="Yutin N."/>
            <person name="Jorgensen S.L."/>
            <person name="Dharamshi J."/>
            <person name="Homa F."/>
            <person name="Zaremba-Niedwiedzka K."/>
            <person name="Spang A."/>
            <person name="Wolf Y.I."/>
            <person name="Koonin E.V."/>
            <person name="Ettema T.J."/>
        </authorList>
    </citation>
    <scope>NUCLEOTIDE SEQUENCE</scope>
</reference>
<dbReference type="InterPro" id="IPR036047">
    <property type="entry name" value="F-box-like_dom_sf"/>
</dbReference>
<dbReference type="EMBL" id="MK500605">
    <property type="protein sequence ID" value="QBK93817.1"/>
    <property type="molecule type" value="Genomic_DNA"/>
</dbReference>
<accession>A0A481ZDF8</accession>
<dbReference type="SUPFAM" id="SSF81383">
    <property type="entry name" value="F-box domain"/>
    <property type="match status" value="1"/>
</dbReference>
<evidence type="ECO:0000259" key="1">
    <source>
        <dbReference type="PROSITE" id="PS50181"/>
    </source>
</evidence>
<organism evidence="2">
    <name type="scientific">Pithovirus LCPAC406</name>
    <dbReference type="NCBI Taxonomy" id="2506599"/>
    <lineage>
        <taxon>Viruses</taxon>
        <taxon>Pithoviruses</taxon>
    </lineage>
</organism>
<gene>
    <name evidence="2" type="ORF">LCPAC406_01310</name>
</gene>
<proteinExistence type="predicted"/>
<evidence type="ECO:0000313" key="2">
    <source>
        <dbReference type="EMBL" id="QBK93817.1"/>
    </source>
</evidence>
<dbReference type="PROSITE" id="PS50181">
    <property type="entry name" value="FBOX"/>
    <property type="match status" value="1"/>
</dbReference>
<protein>
    <submittedName>
        <fullName evidence="2">F-box-like family protein</fullName>
    </submittedName>
</protein>
<dbReference type="Gene3D" id="1.20.1280.50">
    <property type="match status" value="1"/>
</dbReference>
<dbReference type="InterPro" id="IPR001810">
    <property type="entry name" value="F-box_dom"/>
</dbReference>